<keyword evidence="4" id="KW-1185">Reference proteome</keyword>
<evidence type="ECO:0000256" key="1">
    <source>
        <dbReference type="SAM" id="MobiDB-lite"/>
    </source>
</evidence>
<gene>
    <name evidence="3" type="ORF">JMJ35_009926</name>
</gene>
<dbReference type="AlphaFoldDB" id="A0AA39QRU2"/>
<sequence length="917" mass="100178">MIERAFNLAEVPRDLTGSVGQIRTSDVHAITGTRKRKRSELAVGIDRQGVNIYNVQSSRVVASYAISPQSTFTCPPCSIRRRRQGVESSRRYTYCATISPKPKLICFTESSDRRALSDGVATASLDLDPNARPVIHVDTYQESGGTVNGVPEDKLLAVHEDGLVSCFSKDLSTQEWSTHFTYRSPEGDPGLAVQVEHAAILSVQQAKKTLFKDRDDILATLNAASEDLDDSLLVIIARSSIEGDADGKSSLLLRVFSIKPGISPANILSGASRERLHELTSAILPEPTHLSSQKSTFMFYPGFGSLHQSCESNFAVYDLNELAPRLVHEIRLADDTSSCLQLSPGLFACSSGTSLSIIDLPYWSLQAERDMIETVQALNSTQTPKKHRDLPVRLRLLRYFAPLDIVVALDGRKLVAIQLSTNLLQPAGSRKRKRGGCLVDSIGHRSSLATATVVQNVSEGKLHSLGNYLPSSVTGQQWSDQKTSLDRFSSQSDTRRFDDVAARTLGLEHKKGDNSKLYSANASVIDRRKLHHILGNIFAVDETIGSSQELQTEEPKTLKMRFLPRKICDWLIEACLFTTYHVEMALKHQGSIPFTAEIATGALIHAVAALDTSLELVANILASNIPLSSGELVQILAIITRDTEHLEMTEDLRLLTNGDSGAVENDHGNKMQLTNGSANSPSPPDPSTPFDSKIRHRILTLTLKRLHACPSPSISHSLKLHLPPSQLRLLIDILRLSIARNGWLSPYDDNTIITSPANQEDSNNELTHLAHLFTSVIDAIGTAGWLLGTSSLIDNLTETSDTISYMKAEISAALEGIEEATYLRGMLGEMLLCGKEALRITGKTDGHAAAAGPIKPITIALDNEAEERLLPLGLKPAPVVSKTRIAAGGEVVQRSKRDIGRLKSRMVGKYSFERIVI</sequence>
<feature type="region of interest" description="Disordered" evidence="1">
    <location>
        <begin position="658"/>
        <end position="691"/>
    </location>
</feature>
<accession>A0AA39QRU2</accession>
<dbReference type="Proteomes" id="UP001166286">
    <property type="component" value="Unassembled WGS sequence"/>
</dbReference>
<dbReference type="EMBL" id="JAFEKC020000022">
    <property type="protein sequence ID" value="KAK0508037.1"/>
    <property type="molecule type" value="Genomic_DNA"/>
</dbReference>
<evidence type="ECO:0000313" key="4">
    <source>
        <dbReference type="Proteomes" id="UP001166286"/>
    </source>
</evidence>
<dbReference type="Pfam" id="PF10395">
    <property type="entry name" value="Utp8_b_propeller"/>
    <property type="match status" value="1"/>
</dbReference>
<reference evidence="3" key="1">
    <citation type="submission" date="2023-03" db="EMBL/GenBank/DDBJ databases">
        <title>Complete genome of Cladonia borealis.</title>
        <authorList>
            <person name="Park H."/>
        </authorList>
    </citation>
    <scope>NUCLEOTIDE SEQUENCE</scope>
    <source>
        <strain evidence="3">ANT050790</strain>
    </source>
</reference>
<feature type="domain" description="Utp8 beta-propeller" evidence="2">
    <location>
        <begin position="29"/>
        <end position="386"/>
    </location>
</feature>
<organism evidence="3 4">
    <name type="scientific">Cladonia borealis</name>
    <dbReference type="NCBI Taxonomy" id="184061"/>
    <lineage>
        <taxon>Eukaryota</taxon>
        <taxon>Fungi</taxon>
        <taxon>Dikarya</taxon>
        <taxon>Ascomycota</taxon>
        <taxon>Pezizomycotina</taxon>
        <taxon>Lecanoromycetes</taxon>
        <taxon>OSLEUM clade</taxon>
        <taxon>Lecanoromycetidae</taxon>
        <taxon>Lecanorales</taxon>
        <taxon>Lecanorineae</taxon>
        <taxon>Cladoniaceae</taxon>
        <taxon>Cladonia</taxon>
    </lineage>
</organism>
<evidence type="ECO:0000259" key="2">
    <source>
        <dbReference type="Pfam" id="PF10395"/>
    </source>
</evidence>
<proteinExistence type="predicted"/>
<dbReference type="InterPro" id="IPR018843">
    <property type="entry name" value="Utp8_b-prop"/>
</dbReference>
<name>A0AA39QRU2_9LECA</name>
<protein>
    <recommendedName>
        <fullName evidence="2">Utp8 beta-propeller domain-containing protein</fullName>
    </recommendedName>
</protein>
<evidence type="ECO:0000313" key="3">
    <source>
        <dbReference type="EMBL" id="KAK0508037.1"/>
    </source>
</evidence>
<comment type="caution">
    <text evidence="3">The sequence shown here is derived from an EMBL/GenBank/DDBJ whole genome shotgun (WGS) entry which is preliminary data.</text>
</comment>